<dbReference type="InterPro" id="IPR050397">
    <property type="entry name" value="Env_Response_Regulators"/>
</dbReference>
<proteinExistence type="predicted"/>
<reference evidence="7 8" key="1">
    <citation type="submission" date="2019-03" db="EMBL/GenBank/DDBJ databases">
        <title>Cohnella endophytica sp. nov., a novel endophytic bacterium isolated from bark of Sonneratia apetala.</title>
        <authorList>
            <person name="Tuo L."/>
        </authorList>
    </citation>
    <scope>NUCLEOTIDE SEQUENCE [LARGE SCALE GENOMIC DNA]</scope>
    <source>
        <strain evidence="7 8">CCTCC AB 208254</strain>
    </source>
</reference>
<dbReference type="AlphaFoldDB" id="A0A4Y8LX86"/>
<keyword evidence="2" id="KW-0238">DNA-binding</keyword>
<dbReference type="RefSeq" id="WP_135152308.1">
    <property type="nucleotide sequence ID" value="NZ_SOMN01000012.1"/>
</dbReference>
<dbReference type="PANTHER" id="PTHR24567">
    <property type="entry name" value="CRP FAMILY TRANSCRIPTIONAL REGULATORY PROTEIN"/>
    <property type="match status" value="1"/>
</dbReference>
<dbReference type="PROSITE" id="PS50042">
    <property type="entry name" value="CNMP_BINDING_3"/>
    <property type="match status" value="1"/>
</dbReference>
<dbReference type="OrthoDB" id="9812325at2"/>
<evidence type="ECO:0000256" key="1">
    <source>
        <dbReference type="ARBA" id="ARBA00023015"/>
    </source>
</evidence>
<feature type="domain" description="Cyclic nucleotide-binding" evidence="5">
    <location>
        <begin position="12"/>
        <end position="135"/>
    </location>
</feature>
<feature type="domain" description="HTH crp-type" evidence="6">
    <location>
        <begin position="149"/>
        <end position="222"/>
    </location>
</feature>
<protein>
    <submittedName>
        <fullName evidence="7">Crp/Fnr family transcriptional regulator</fullName>
    </submittedName>
</protein>
<sequence length="232" mass="26764">MDKLWYLSRISIFDSLSPEDFKEIDMMAPMTHFNAVPKGTLIQTPEHHRDGLFFVKTGKLRMYKVNAEGKQFTTAILGSGNMFGEIDSLSFGTHDMYIETIEETLICSVLREHFEKFLLKRPKLAMRFLKVLSNQLKEKEELLEKLAIGNIEDRVLHLLLKLSEQFGTENDDFVKIDFPLTHQEIANMIGITRESVTTILKDLSKKGILRTGRMQISVHSQKIKAYLNHAEF</sequence>
<dbReference type="InterPro" id="IPR014710">
    <property type="entry name" value="RmlC-like_jellyroll"/>
</dbReference>
<evidence type="ECO:0000256" key="3">
    <source>
        <dbReference type="ARBA" id="ARBA00023159"/>
    </source>
</evidence>
<dbReference type="GO" id="GO:0005829">
    <property type="term" value="C:cytosol"/>
    <property type="evidence" value="ECO:0007669"/>
    <property type="project" value="TreeGrafter"/>
</dbReference>
<dbReference type="Pfam" id="PF00027">
    <property type="entry name" value="cNMP_binding"/>
    <property type="match status" value="1"/>
</dbReference>
<dbReference type="SUPFAM" id="SSF46785">
    <property type="entry name" value="Winged helix' DNA-binding domain"/>
    <property type="match status" value="1"/>
</dbReference>
<evidence type="ECO:0000259" key="5">
    <source>
        <dbReference type="PROSITE" id="PS50042"/>
    </source>
</evidence>
<dbReference type="GO" id="GO:0003700">
    <property type="term" value="F:DNA-binding transcription factor activity"/>
    <property type="evidence" value="ECO:0007669"/>
    <property type="project" value="TreeGrafter"/>
</dbReference>
<organism evidence="7 8">
    <name type="scientific">Cohnella luojiensis</name>
    <dbReference type="NCBI Taxonomy" id="652876"/>
    <lineage>
        <taxon>Bacteria</taxon>
        <taxon>Bacillati</taxon>
        <taxon>Bacillota</taxon>
        <taxon>Bacilli</taxon>
        <taxon>Bacillales</taxon>
        <taxon>Paenibacillaceae</taxon>
        <taxon>Cohnella</taxon>
    </lineage>
</organism>
<keyword evidence="8" id="KW-1185">Reference proteome</keyword>
<dbReference type="Proteomes" id="UP000297900">
    <property type="component" value="Unassembled WGS sequence"/>
</dbReference>
<gene>
    <name evidence="7" type="ORF">E2980_11370</name>
</gene>
<dbReference type="InterPro" id="IPR036388">
    <property type="entry name" value="WH-like_DNA-bd_sf"/>
</dbReference>
<dbReference type="Gene3D" id="1.10.10.10">
    <property type="entry name" value="Winged helix-like DNA-binding domain superfamily/Winged helix DNA-binding domain"/>
    <property type="match status" value="1"/>
</dbReference>
<dbReference type="PROSITE" id="PS51063">
    <property type="entry name" value="HTH_CRP_2"/>
    <property type="match status" value="1"/>
</dbReference>
<dbReference type="CDD" id="cd00092">
    <property type="entry name" value="HTH_CRP"/>
    <property type="match status" value="1"/>
</dbReference>
<evidence type="ECO:0000259" key="6">
    <source>
        <dbReference type="PROSITE" id="PS51063"/>
    </source>
</evidence>
<evidence type="ECO:0000256" key="2">
    <source>
        <dbReference type="ARBA" id="ARBA00023125"/>
    </source>
</evidence>
<keyword evidence="4" id="KW-0804">Transcription</keyword>
<dbReference type="PANTHER" id="PTHR24567:SF28">
    <property type="entry name" value="LISTERIOLYSIN REGULATORY PROTEIN"/>
    <property type="match status" value="1"/>
</dbReference>
<dbReference type="InterPro" id="IPR036390">
    <property type="entry name" value="WH_DNA-bd_sf"/>
</dbReference>
<dbReference type="Pfam" id="PF13545">
    <property type="entry name" value="HTH_Crp_2"/>
    <property type="match status" value="1"/>
</dbReference>
<dbReference type="Gene3D" id="2.60.120.10">
    <property type="entry name" value="Jelly Rolls"/>
    <property type="match status" value="1"/>
</dbReference>
<name>A0A4Y8LX86_9BACL</name>
<dbReference type="EMBL" id="SOMN01000012">
    <property type="protein sequence ID" value="TFE26701.1"/>
    <property type="molecule type" value="Genomic_DNA"/>
</dbReference>
<keyword evidence="3" id="KW-0010">Activator</keyword>
<dbReference type="PRINTS" id="PR00034">
    <property type="entry name" value="HTHCRP"/>
</dbReference>
<accession>A0A4Y8LX86</accession>
<dbReference type="CDD" id="cd00038">
    <property type="entry name" value="CAP_ED"/>
    <property type="match status" value="1"/>
</dbReference>
<evidence type="ECO:0000313" key="8">
    <source>
        <dbReference type="Proteomes" id="UP000297900"/>
    </source>
</evidence>
<comment type="caution">
    <text evidence="7">The sequence shown here is derived from an EMBL/GenBank/DDBJ whole genome shotgun (WGS) entry which is preliminary data.</text>
</comment>
<dbReference type="GO" id="GO:0003677">
    <property type="term" value="F:DNA binding"/>
    <property type="evidence" value="ECO:0007669"/>
    <property type="project" value="UniProtKB-KW"/>
</dbReference>
<evidence type="ECO:0000313" key="7">
    <source>
        <dbReference type="EMBL" id="TFE26701.1"/>
    </source>
</evidence>
<evidence type="ECO:0000256" key="4">
    <source>
        <dbReference type="ARBA" id="ARBA00023163"/>
    </source>
</evidence>
<dbReference type="SMART" id="SM00419">
    <property type="entry name" value="HTH_CRP"/>
    <property type="match status" value="1"/>
</dbReference>
<dbReference type="SUPFAM" id="SSF51206">
    <property type="entry name" value="cAMP-binding domain-like"/>
    <property type="match status" value="1"/>
</dbReference>
<dbReference type="InterPro" id="IPR018490">
    <property type="entry name" value="cNMP-bd_dom_sf"/>
</dbReference>
<dbReference type="InterPro" id="IPR012318">
    <property type="entry name" value="HTH_CRP"/>
</dbReference>
<keyword evidence="1" id="KW-0805">Transcription regulation</keyword>
<dbReference type="InterPro" id="IPR000595">
    <property type="entry name" value="cNMP-bd_dom"/>
</dbReference>